<evidence type="ECO:0000313" key="2">
    <source>
        <dbReference type="Proteomes" id="UP000071561"/>
    </source>
</evidence>
<dbReference type="KEGG" id="pcm:AY601_3855"/>
<proteinExistence type="predicted"/>
<keyword evidence="2" id="KW-1185">Reference proteome</keyword>
<dbReference type="EMBL" id="CP014504">
    <property type="protein sequence ID" value="AMQ00715.1"/>
    <property type="molecule type" value="Genomic_DNA"/>
</dbReference>
<dbReference type="PATRIC" id="fig|188932.3.peg.4004"/>
<evidence type="ECO:0000313" key="1">
    <source>
        <dbReference type="EMBL" id="AMQ00715.1"/>
    </source>
</evidence>
<name>A0A127VH76_9SPHI</name>
<dbReference type="AlphaFoldDB" id="A0A127VH76"/>
<sequence length="266" mass="30321">MTHQQILDKLAAGAIVSCIDDELARLVGWTMNREFETAEQQLADFLPKLLSRWNCVLKAGKEEVGAYYKEKVILVLAVLLHKYGFKDKSITEQALKAIDKLNKGVVLSDHFFRKTEEIKAVLNSVPVPLKKRPGHRDSITFYRPKDVISFQLDGQFYAAYIHDLVGQNDCPIIEFYDQVFTQVPELKDLKNGKARGSVYNDGTARISLDAIYLMKYLPDLANQIHLIASGVEEKPSNDHLEESVGLFAMNDIFRIQNSIRWMFSPR</sequence>
<protein>
    <submittedName>
        <fullName evidence="1">Uncharacterized protein</fullName>
    </submittedName>
</protein>
<organism evidence="1 2">
    <name type="scientific">Pedobacter cryoconitis</name>
    <dbReference type="NCBI Taxonomy" id="188932"/>
    <lineage>
        <taxon>Bacteria</taxon>
        <taxon>Pseudomonadati</taxon>
        <taxon>Bacteroidota</taxon>
        <taxon>Sphingobacteriia</taxon>
        <taxon>Sphingobacteriales</taxon>
        <taxon>Sphingobacteriaceae</taxon>
        <taxon>Pedobacter</taxon>
    </lineage>
</organism>
<gene>
    <name evidence="1" type="ORF">AY601_3855</name>
</gene>
<reference evidence="1 2" key="1">
    <citation type="submission" date="2016-03" db="EMBL/GenBank/DDBJ databases">
        <title>Complete genome sequence of Pedobacter cryoconitis PAMC 27485.</title>
        <authorList>
            <person name="Lee J."/>
            <person name="Kim O.-S."/>
        </authorList>
    </citation>
    <scope>NUCLEOTIDE SEQUENCE [LARGE SCALE GENOMIC DNA]</scope>
    <source>
        <strain evidence="1 2">PAMC 27485</strain>
    </source>
</reference>
<accession>A0A127VH76</accession>
<dbReference type="Proteomes" id="UP000071561">
    <property type="component" value="Chromosome"/>
</dbReference>